<evidence type="ECO:0000313" key="7">
    <source>
        <dbReference type="Proteomes" id="UP000185696"/>
    </source>
</evidence>
<dbReference type="CDD" id="cd00833">
    <property type="entry name" value="PKS"/>
    <property type="match status" value="1"/>
</dbReference>
<dbReference type="InterPro" id="IPR020845">
    <property type="entry name" value="AMP-binding_CS"/>
</dbReference>
<keyword evidence="1" id="KW-0596">Phosphopantetheine</keyword>
<dbReference type="PROSITE" id="PS00455">
    <property type="entry name" value="AMP_BINDING"/>
    <property type="match status" value="1"/>
</dbReference>
<dbReference type="InterPro" id="IPR050091">
    <property type="entry name" value="PKS_NRPS_Biosynth_Enz"/>
</dbReference>
<protein>
    <recommendedName>
        <fullName evidence="8">Acyl transferase domain-containing protein</fullName>
    </recommendedName>
</protein>
<dbReference type="InterPro" id="IPR025110">
    <property type="entry name" value="AMP-bd_C"/>
</dbReference>
<sequence length="1494" mass="154553">MLRTDLIRPLYDLLRAHATRAGERVAFLDSRREVTYAELERRTGRLAGHLAALGVDRGDRVAVHFGNRVEMVEGYHGVARASGVCVPVNPRISDAELAHVLAESGAVAVLTDESRLPQVTRVAGGRTVVATGTSLPRGVHAYESLAGTPAPEPPRDDLGLDEPAYLLFTSGTTGKPKGALCTTRNSLWTIASCYAPILGLSAEDRLLWPLPLSHSLGHNLGVLGVTAVGATAYVMDTFSAGEALALLTDQRITYLAAVPTMYHQLVAAARERGSRGEPLGSLRMCMTAGSPASEALRESVLDAFGADLIEHYGSTETCGPIATNWPAGTRVPGSCGLPVPGLSLRLVDHETGLDVPTGAEGEVWVSSPGVMLGYYDPATGATPPPGGWHRTGDLARRDEAGYLTITGRIKELIIRGGENIHPGEVEAVLASQPGVVEVAVAAKPHEVLGQVPVALVVPGPDGVDPRALIAACREQLSYYKVPEEVHAITRVPRTPSGKILRRELDDEPRRLLGAGAGSVDGLFRVGWRPLADTEQVEPLRWTAFDANPGEDTVAACAIAGLAGRVRAWLADERNGGTTLAVVTREAVTDGFAADPEWARLRAASPGRLVLVDIDEPGLARDELARLVESGEPWLTVRDGMALVPRLARVPLGPTRDFAPEDVVLLTGAADPVGAAIATQLVSGHGVRNLLLVGTAVGGDDLVARLGALGAEVATVAGDLTDRWTAAAVVAELTGPVAAVVHTSNAGDDLAALCALGADARPVVVTGVGDVIGAQGEDRAARAASAAALVRARGGVFLATTRWAPDGLTVREGLSLFDAAMSAGEVCLIAPGPAGAEPSLTLRGEAEEEAVAWSAVDDTVRGELTARLMALRPADQETLLLELVRHEVAAVLGEAFDGGADIAAGVAFRDLGLTSVSAVRLRNRLAEATGLALPATVAFDHPSSRAVARYLLTELGGVVEAAATSERRVEAVRADDPVVIVGMSCRYPGGIESPADLWRLVAAGGEAIGDFPTDRGWDLGSLFADVESDESGTSYTSRGGFLDGVGDFDPLFFGISPGEALVMDPQQRLLLETAWEALESGGIDPASLRGSRTGVFAGLMHHDYGARYATVPGDLEVYLGTASAGSVASGRIAYTLGLEGPAVTIDTACSSSLVGLHLAAQALRLGECDLALAGAAAVMASPQVFVEFSRQRALAPDGRCKAFSDDADGTGWSEGVGMLVLARRSDAERLGYPILAVVRGSAINSDGASNGLTAPNGPSQQRVIRAALASAGLSAADVDVVEAHGTGTSLGDPIEAQALLATYGQDRDMPLLLGSLKSNLGHTQAAAGVGGVIKMIAAMRHGVVPATLHAGRPSSTVDWTAGSVELVTANREWVAEGRPRRAAVSSFGISGTNAHVILEQGPTEPVPSSTAPGCVPWVVSAASGAALDGQVARLAGLSGSPADIGVSLLRRSGFAHRAVVLDGVEVARGIARPGRVGFVFAGQGAQRVGMGRELC</sequence>
<dbReference type="SMART" id="SM00823">
    <property type="entry name" value="PKS_PP"/>
    <property type="match status" value="1"/>
</dbReference>
<dbReference type="SMART" id="SM00825">
    <property type="entry name" value="PKS_KS"/>
    <property type="match status" value="1"/>
</dbReference>
<dbReference type="InterPro" id="IPR045851">
    <property type="entry name" value="AMP-bd_C_sf"/>
</dbReference>
<dbReference type="Gene3D" id="3.30.70.3290">
    <property type="match status" value="1"/>
</dbReference>
<reference evidence="6 7" key="1">
    <citation type="submission" date="2016-12" db="EMBL/GenBank/DDBJ databases">
        <title>The draft genome sequence of Actinophytocola xinjiangensis.</title>
        <authorList>
            <person name="Wang W."/>
            <person name="Yuan L."/>
        </authorList>
    </citation>
    <scope>NUCLEOTIDE SEQUENCE [LARGE SCALE GENOMIC DNA]</scope>
    <source>
        <strain evidence="6 7">CGMCC 4.4663</strain>
    </source>
</reference>
<dbReference type="Pfam" id="PF08659">
    <property type="entry name" value="KR"/>
    <property type="match status" value="1"/>
</dbReference>
<dbReference type="PANTHER" id="PTHR43775:SF51">
    <property type="entry name" value="INACTIVE PHENOLPHTHIOCEROL SYNTHESIS POLYKETIDE SYNTHASE TYPE I PKS1-RELATED"/>
    <property type="match status" value="1"/>
</dbReference>
<evidence type="ECO:0000259" key="4">
    <source>
        <dbReference type="PROSITE" id="PS50075"/>
    </source>
</evidence>
<keyword evidence="2" id="KW-0597">Phosphoprotein</keyword>
<dbReference type="Gene3D" id="3.40.366.10">
    <property type="entry name" value="Malonyl-Coenzyme A Acyl Carrier Protein, domain 2"/>
    <property type="match status" value="1"/>
</dbReference>
<dbReference type="PANTHER" id="PTHR43775">
    <property type="entry name" value="FATTY ACID SYNTHASE"/>
    <property type="match status" value="1"/>
</dbReference>
<feature type="domain" description="Ketosynthase family 3 (KS3)" evidence="5">
    <location>
        <begin position="974"/>
        <end position="1399"/>
    </location>
</feature>
<feature type="non-terminal residue" evidence="6">
    <location>
        <position position="1494"/>
    </location>
</feature>
<dbReference type="PROSITE" id="PS00606">
    <property type="entry name" value="KS3_1"/>
    <property type="match status" value="1"/>
</dbReference>
<dbReference type="Pfam" id="PF00550">
    <property type="entry name" value="PP-binding"/>
    <property type="match status" value="1"/>
</dbReference>
<dbReference type="InterPro" id="IPR036291">
    <property type="entry name" value="NAD(P)-bd_dom_sf"/>
</dbReference>
<dbReference type="InterPro" id="IPR036736">
    <property type="entry name" value="ACP-like_sf"/>
</dbReference>
<dbReference type="InterPro" id="IPR016039">
    <property type="entry name" value="Thiolase-like"/>
</dbReference>
<dbReference type="Pfam" id="PF16197">
    <property type="entry name" value="KAsynt_C_assoc"/>
    <property type="match status" value="1"/>
</dbReference>
<evidence type="ECO:0008006" key="8">
    <source>
        <dbReference type="Google" id="ProtNLM"/>
    </source>
</evidence>
<dbReference type="SUPFAM" id="SSF53901">
    <property type="entry name" value="Thiolase-like"/>
    <property type="match status" value="1"/>
</dbReference>
<dbReference type="InterPro" id="IPR018201">
    <property type="entry name" value="Ketoacyl_synth_AS"/>
</dbReference>
<dbReference type="InterPro" id="IPR001227">
    <property type="entry name" value="Ac_transferase_dom_sf"/>
</dbReference>
<feature type="domain" description="Carrier" evidence="4">
    <location>
        <begin position="874"/>
        <end position="954"/>
    </location>
</feature>
<dbReference type="InterPro" id="IPR009081">
    <property type="entry name" value="PP-bd_ACP"/>
</dbReference>
<dbReference type="SUPFAM" id="SSF56801">
    <property type="entry name" value="Acetyl-CoA synthetase-like"/>
    <property type="match status" value="1"/>
</dbReference>
<dbReference type="Pfam" id="PF13193">
    <property type="entry name" value="AMP-binding_C"/>
    <property type="match status" value="1"/>
</dbReference>
<evidence type="ECO:0000313" key="6">
    <source>
        <dbReference type="EMBL" id="OLF14448.1"/>
    </source>
</evidence>
<dbReference type="RefSeq" id="WP_154814107.1">
    <property type="nucleotide sequence ID" value="NZ_MSIF01000001.1"/>
</dbReference>
<dbReference type="Gene3D" id="3.30.300.30">
    <property type="match status" value="1"/>
</dbReference>
<dbReference type="SUPFAM" id="SSF51735">
    <property type="entry name" value="NAD(P)-binding Rossmann-fold domains"/>
    <property type="match status" value="2"/>
</dbReference>
<dbReference type="Gene3D" id="3.40.50.12780">
    <property type="entry name" value="N-terminal domain of ligase-like"/>
    <property type="match status" value="1"/>
</dbReference>
<evidence type="ECO:0000256" key="1">
    <source>
        <dbReference type="ARBA" id="ARBA00022450"/>
    </source>
</evidence>
<dbReference type="Pfam" id="PF00109">
    <property type="entry name" value="ketoacyl-synt"/>
    <property type="match status" value="1"/>
</dbReference>
<dbReference type="GO" id="GO:0031177">
    <property type="term" value="F:phosphopantetheine binding"/>
    <property type="evidence" value="ECO:0007669"/>
    <property type="project" value="InterPro"/>
</dbReference>
<dbReference type="InterPro" id="IPR014030">
    <property type="entry name" value="Ketoacyl_synth_N"/>
</dbReference>
<dbReference type="OrthoDB" id="9778690at2"/>
<organism evidence="6 7">
    <name type="scientific">Actinophytocola xinjiangensis</name>
    <dbReference type="NCBI Taxonomy" id="485602"/>
    <lineage>
        <taxon>Bacteria</taxon>
        <taxon>Bacillati</taxon>
        <taxon>Actinomycetota</taxon>
        <taxon>Actinomycetes</taxon>
        <taxon>Pseudonocardiales</taxon>
        <taxon>Pseudonocardiaceae</taxon>
    </lineage>
</organism>
<dbReference type="Proteomes" id="UP000185696">
    <property type="component" value="Unassembled WGS sequence"/>
</dbReference>
<dbReference type="Gene3D" id="1.10.1200.10">
    <property type="entry name" value="ACP-like"/>
    <property type="match status" value="1"/>
</dbReference>
<accession>A0A7Z0WSC7</accession>
<dbReference type="InterPro" id="IPR020841">
    <property type="entry name" value="PKS_Beta-ketoAc_synthase_dom"/>
</dbReference>
<dbReference type="InterPro" id="IPR013968">
    <property type="entry name" value="PKS_KR"/>
</dbReference>
<dbReference type="GO" id="GO:0004312">
    <property type="term" value="F:fatty acid synthase activity"/>
    <property type="evidence" value="ECO:0007669"/>
    <property type="project" value="TreeGrafter"/>
</dbReference>
<name>A0A7Z0WSC7_9PSEU</name>
<dbReference type="InterPro" id="IPR042099">
    <property type="entry name" value="ANL_N_sf"/>
</dbReference>
<dbReference type="Gene3D" id="3.40.47.10">
    <property type="match status" value="1"/>
</dbReference>
<dbReference type="EMBL" id="MSIF01000001">
    <property type="protein sequence ID" value="OLF14448.1"/>
    <property type="molecule type" value="Genomic_DNA"/>
</dbReference>
<dbReference type="PROSITE" id="PS52004">
    <property type="entry name" value="KS3_2"/>
    <property type="match status" value="1"/>
</dbReference>
<dbReference type="Pfam" id="PF02801">
    <property type="entry name" value="Ketoacyl-synt_C"/>
    <property type="match status" value="1"/>
</dbReference>
<dbReference type="Pfam" id="PF00501">
    <property type="entry name" value="AMP-binding"/>
    <property type="match status" value="1"/>
</dbReference>
<dbReference type="GO" id="GO:0004315">
    <property type="term" value="F:3-oxoacyl-[acyl-carrier-protein] synthase activity"/>
    <property type="evidence" value="ECO:0007669"/>
    <property type="project" value="InterPro"/>
</dbReference>
<dbReference type="FunFam" id="3.40.47.10:FF:000019">
    <property type="entry name" value="Polyketide synthase type I"/>
    <property type="match status" value="1"/>
</dbReference>
<dbReference type="InterPro" id="IPR020806">
    <property type="entry name" value="PKS_PP-bd"/>
</dbReference>
<dbReference type="InterPro" id="IPR014031">
    <property type="entry name" value="Ketoacyl_synth_C"/>
</dbReference>
<dbReference type="InterPro" id="IPR032821">
    <property type="entry name" value="PKS_assoc"/>
</dbReference>
<proteinExistence type="predicted"/>
<dbReference type="InterPro" id="IPR000873">
    <property type="entry name" value="AMP-dep_synth/lig_dom"/>
</dbReference>
<evidence type="ECO:0000259" key="5">
    <source>
        <dbReference type="PROSITE" id="PS52004"/>
    </source>
</evidence>
<dbReference type="SMART" id="SM01294">
    <property type="entry name" value="PKS_PP_betabranch"/>
    <property type="match status" value="1"/>
</dbReference>
<dbReference type="GO" id="GO:0006633">
    <property type="term" value="P:fatty acid biosynthetic process"/>
    <property type="evidence" value="ECO:0007669"/>
    <property type="project" value="InterPro"/>
</dbReference>
<gene>
    <name evidence="6" type="ORF">BLA60_04855</name>
</gene>
<dbReference type="SUPFAM" id="SSF47336">
    <property type="entry name" value="ACP-like"/>
    <property type="match status" value="1"/>
</dbReference>
<dbReference type="PROSITE" id="PS50075">
    <property type="entry name" value="CARRIER"/>
    <property type="match status" value="1"/>
</dbReference>
<evidence type="ECO:0000256" key="2">
    <source>
        <dbReference type="ARBA" id="ARBA00022553"/>
    </source>
</evidence>
<evidence type="ECO:0000256" key="3">
    <source>
        <dbReference type="ARBA" id="ARBA00022679"/>
    </source>
</evidence>
<dbReference type="Gene3D" id="3.40.50.720">
    <property type="entry name" value="NAD(P)-binding Rossmann-like Domain"/>
    <property type="match status" value="1"/>
</dbReference>
<keyword evidence="7" id="KW-1185">Reference proteome</keyword>
<keyword evidence="3" id="KW-0808">Transferase</keyword>
<comment type="caution">
    <text evidence="6">The sequence shown here is derived from an EMBL/GenBank/DDBJ whole genome shotgun (WGS) entry which is preliminary data.</text>
</comment>